<dbReference type="Gene3D" id="1.20.1540.10">
    <property type="entry name" value="Rhomboid-like"/>
    <property type="match status" value="1"/>
</dbReference>
<name>A0A285HYH7_9FIRM</name>
<dbReference type="AlphaFoldDB" id="A0A285HYH7"/>
<evidence type="ECO:0000256" key="2">
    <source>
        <dbReference type="ARBA" id="ARBA00022692"/>
    </source>
</evidence>
<dbReference type="InterPro" id="IPR035952">
    <property type="entry name" value="Rhomboid-like_sf"/>
</dbReference>
<keyword evidence="4 5" id="KW-0472">Membrane</keyword>
<dbReference type="SUPFAM" id="SSF144091">
    <property type="entry name" value="Rhomboid-like"/>
    <property type="match status" value="1"/>
</dbReference>
<evidence type="ECO:0000256" key="3">
    <source>
        <dbReference type="ARBA" id="ARBA00022989"/>
    </source>
</evidence>
<dbReference type="GO" id="GO:0004252">
    <property type="term" value="F:serine-type endopeptidase activity"/>
    <property type="evidence" value="ECO:0007669"/>
    <property type="project" value="InterPro"/>
</dbReference>
<keyword evidence="3 5" id="KW-1133">Transmembrane helix</keyword>
<feature type="domain" description="Peptidase S54 rhomboid" evidence="6">
    <location>
        <begin position="50"/>
        <end position="196"/>
    </location>
</feature>
<dbReference type="RefSeq" id="WP_097019005.1">
    <property type="nucleotide sequence ID" value="NZ_OBDZ01000027.1"/>
</dbReference>
<organism evidence="7 8">
    <name type="scientific">Orenia metallireducens</name>
    <dbReference type="NCBI Taxonomy" id="1413210"/>
    <lineage>
        <taxon>Bacteria</taxon>
        <taxon>Bacillati</taxon>
        <taxon>Bacillota</taxon>
        <taxon>Clostridia</taxon>
        <taxon>Halanaerobiales</taxon>
        <taxon>Halobacteroidaceae</taxon>
        <taxon>Orenia</taxon>
    </lineage>
</organism>
<feature type="transmembrane region" description="Helical" evidence="5">
    <location>
        <begin position="225"/>
        <end position="249"/>
    </location>
</feature>
<accession>A0A285HYH7</accession>
<proteinExistence type="predicted"/>
<feature type="transmembrane region" description="Helical" evidence="5">
    <location>
        <begin position="65"/>
        <end position="84"/>
    </location>
</feature>
<evidence type="ECO:0000256" key="4">
    <source>
        <dbReference type="ARBA" id="ARBA00023136"/>
    </source>
</evidence>
<dbReference type="OrthoDB" id="9814037at2"/>
<dbReference type="GO" id="GO:0016020">
    <property type="term" value="C:membrane"/>
    <property type="evidence" value="ECO:0007669"/>
    <property type="project" value="UniProtKB-SubCell"/>
</dbReference>
<sequence>MISDIYYRKKINTPYLSLIFIFTCLLVSIPTYFFPELYQIFNGSSQEIYLWQHITFIFEHGSNTLPLFVHLLTNISVIAFFGVISERILGVKRFLILSLSSFVIYYIYFHINNLSGNGASGVIWSYTSVSFFSIIYMYKFNKNKLKEDRLYYLAILLLIFTWVGVTIADFIINKELSYGIGSHIISVLVGFGFVLIWKNHIEKRIDKIISKDIDIKLDLSKLEKIIVKISLVVPIMILVVLLMFFNGLLTSHISPSKVESINPVSNNITAINKSNNQIEIKFTYPMKEINSIHSSIIGRKKCSIKSKWIDNKTYIIKFNRKLYSDEKVKIILSEIYDSKGRVFNDDIILEYD</sequence>
<keyword evidence="2 5" id="KW-0812">Transmembrane</keyword>
<evidence type="ECO:0000313" key="7">
    <source>
        <dbReference type="EMBL" id="SNY40780.1"/>
    </source>
</evidence>
<comment type="subcellular location">
    <subcellularLocation>
        <location evidence="1">Membrane</location>
        <topology evidence="1">Multi-pass membrane protein</topology>
    </subcellularLocation>
</comment>
<feature type="transmembrane region" description="Helical" evidence="5">
    <location>
        <begin position="12"/>
        <end position="34"/>
    </location>
</feature>
<dbReference type="Pfam" id="PF01694">
    <property type="entry name" value="Rhomboid"/>
    <property type="match status" value="1"/>
</dbReference>
<protein>
    <submittedName>
        <fullName evidence="7">Membrane associated serine protease, rhomboid family</fullName>
    </submittedName>
</protein>
<reference evidence="8" key="1">
    <citation type="submission" date="2017-09" db="EMBL/GenBank/DDBJ databases">
        <authorList>
            <person name="Varghese N."/>
            <person name="Submissions S."/>
        </authorList>
    </citation>
    <scope>NUCLEOTIDE SEQUENCE [LARGE SCALE GENOMIC DNA]</scope>
    <source>
        <strain evidence="8">MSL47</strain>
    </source>
</reference>
<keyword evidence="7" id="KW-0378">Hydrolase</keyword>
<keyword evidence="8" id="KW-1185">Reference proteome</keyword>
<evidence type="ECO:0000313" key="8">
    <source>
        <dbReference type="Proteomes" id="UP000219573"/>
    </source>
</evidence>
<feature type="transmembrane region" description="Helical" evidence="5">
    <location>
        <begin position="91"/>
        <end position="109"/>
    </location>
</feature>
<evidence type="ECO:0000256" key="5">
    <source>
        <dbReference type="SAM" id="Phobius"/>
    </source>
</evidence>
<feature type="transmembrane region" description="Helical" evidence="5">
    <location>
        <begin position="150"/>
        <end position="172"/>
    </location>
</feature>
<dbReference type="EMBL" id="OBDZ01000027">
    <property type="protein sequence ID" value="SNY40780.1"/>
    <property type="molecule type" value="Genomic_DNA"/>
</dbReference>
<dbReference type="Proteomes" id="UP000219573">
    <property type="component" value="Unassembled WGS sequence"/>
</dbReference>
<feature type="transmembrane region" description="Helical" evidence="5">
    <location>
        <begin position="178"/>
        <end position="197"/>
    </location>
</feature>
<dbReference type="InterPro" id="IPR022764">
    <property type="entry name" value="Peptidase_S54_rhomboid_dom"/>
</dbReference>
<dbReference type="GO" id="GO:0006508">
    <property type="term" value="P:proteolysis"/>
    <property type="evidence" value="ECO:0007669"/>
    <property type="project" value="UniProtKB-KW"/>
</dbReference>
<feature type="transmembrane region" description="Helical" evidence="5">
    <location>
        <begin position="121"/>
        <end position="138"/>
    </location>
</feature>
<evidence type="ECO:0000256" key="1">
    <source>
        <dbReference type="ARBA" id="ARBA00004141"/>
    </source>
</evidence>
<gene>
    <name evidence="7" type="ORF">SAMN06265827_12743</name>
</gene>
<evidence type="ECO:0000259" key="6">
    <source>
        <dbReference type="Pfam" id="PF01694"/>
    </source>
</evidence>
<keyword evidence="7" id="KW-0645">Protease</keyword>